<evidence type="ECO:0008006" key="4">
    <source>
        <dbReference type="Google" id="ProtNLM"/>
    </source>
</evidence>
<gene>
    <name evidence="2" type="ORF">AWL63_23520</name>
</gene>
<evidence type="ECO:0000256" key="1">
    <source>
        <dbReference type="ARBA" id="ARBA00023172"/>
    </source>
</evidence>
<dbReference type="GO" id="GO:0006310">
    <property type="term" value="P:DNA recombination"/>
    <property type="evidence" value="ECO:0007669"/>
    <property type="project" value="UniProtKB-KW"/>
</dbReference>
<dbReference type="SUPFAM" id="SSF56349">
    <property type="entry name" value="DNA breaking-rejoining enzymes"/>
    <property type="match status" value="1"/>
</dbReference>
<dbReference type="KEGG" id="span:AWL63_23520"/>
<dbReference type="GO" id="GO:0003677">
    <property type="term" value="F:DNA binding"/>
    <property type="evidence" value="ECO:0007669"/>
    <property type="project" value="InterPro"/>
</dbReference>
<sequence>MRGPSAPVSDDWLDAYVSSGSRFRDDVWELDIHTAGRRAFHKILRWPSALPTDSQISKEQHQQLIRAAKQYLWSLSTDPPPGRRRPSAPTLQAHGQLVQTIIAWMATEGLSAFRLLTPSVVGQLVAWLRARPGAGTRGTLKPTTVGFYLNVINTMYLQRAKLEDSPMVNPVPGSSTSGLAGVCKRTAARIPFIPDPVAVDLLSKALDWVENHSATIIAAIDLAERTYRTAAAEGWKESWTRTIVNRALAAADIPGADGVPLTQTVTVRRAGNHLTAACFALIAGLVGMRASEILSMQVDAVELMPIGETGLSQAYVVARLFKTSQDPRGSLERWIAPQPVVSAIDCLARLAAVLRADTKGVDLFIVKDGFGAPIEVMTNHLITWRLQQFAEAVDTVPHEGRTWEFSSHQFRKTFARFIARGDRTQLLALADHFKHASVAMTSRGYVGTDFELHQLINEESRNETAWALDRILASESLGGRMGERIAAGNHGFRGRAGEEVRRDYVDFVLAETDLHIRGCDYGWCVFQPEVAVCGGEIAPNEALRSPSACSSCPNLVVEPRHAGYWQERRTRNQALWERASPLARASLAETIGECDRMLRRIQEVEGV</sequence>
<keyword evidence="1" id="KW-0233">DNA recombination</keyword>
<proteinExistence type="predicted"/>
<dbReference type="GO" id="GO:0015074">
    <property type="term" value="P:DNA integration"/>
    <property type="evidence" value="ECO:0007669"/>
    <property type="project" value="InterPro"/>
</dbReference>
<geneLocation type="plasmid" evidence="3"/>
<reference evidence="2 3" key="1">
    <citation type="submission" date="2016-01" db="EMBL/GenBank/DDBJ databases">
        <title>Complete genome and mega plasmid sequence of Sphingomonas panacis DCY99 elicits systemic resistance in rice to Xanthomonas oryzae.</title>
        <authorList>
            <person name="Kim Y.J."/>
            <person name="Yang D.C."/>
            <person name="Sing P."/>
        </authorList>
    </citation>
    <scope>NUCLEOTIDE SEQUENCE [LARGE SCALE GENOMIC DNA]</scope>
    <source>
        <strain evidence="2 3">DCY99</strain>
        <plasmid evidence="3">Plasmid</plasmid>
    </source>
</reference>
<keyword evidence="2" id="KW-0614">Plasmid</keyword>
<protein>
    <recommendedName>
        <fullName evidence="4">Tyr recombinase domain-containing protein</fullName>
    </recommendedName>
</protein>
<dbReference type="InterPro" id="IPR013762">
    <property type="entry name" value="Integrase-like_cat_sf"/>
</dbReference>
<name>A0A1B3ZIQ4_9SPHN</name>
<accession>A0A1B3ZIQ4</accession>
<dbReference type="InterPro" id="IPR011010">
    <property type="entry name" value="DNA_brk_join_enz"/>
</dbReference>
<dbReference type="EMBL" id="CP014169">
    <property type="protein sequence ID" value="AOH87305.1"/>
    <property type="molecule type" value="Genomic_DNA"/>
</dbReference>
<organism evidence="2 3">
    <name type="scientific">Sphingomonas panacis</name>
    <dbReference type="NCBI Taxonomy" id="1560345"/>
    <lineage>
        <taxon>Bacteria</taxon>
        <taxon>Pseudomonadati</taxon>
        <taxon>Pseudomonadota</taxon>
        <taxon>Alphaproteobacteria</taxon>
        <taxon>Sphingomonadales</taxon>
        <taxon>Sphingomonadaceae</taxon>
        <taxon>Sphingomonas</taxon>
    </lineage>
</organism>
<dbReference type="Proteomes" id="UP000094256">
    <property type="component" value="Plasmid unnamed"/>
</dbReference>
<keyword evidence="3" id="KW-1185">Reference proteome</keyword>
<evidence type="ECO:0000313" key="3">
    <source>
        <dbReference type="Proteomes" id="UP000094256"/>
    </source>
</evidence>
<evidence type="ECO:0000313" key="2">
    <source>
        <dbReference type="EMBL" id="AOH87305.1"/>
    </source>
</evidence>
<dbReference type="AlphaFoldDB" id="A0A1B3ZIQ4"/>
<dbReference type="Gene3D" id="1.10.443.10">
    <property type="entry name" value="Intergrase catalytic core"/>
    <property type="match status" value="1"/>
</dbReference>